<dbReference type="HOGENOM" id="CLU_009039_4_0_7"/>
<evidence type="ECO:0000256" key="1">
    <source>
        <dbReference type="SAM" id="SignalP"/>
    </source>
</evidence>
<evidence type="ECO:0000313" key="4">
    <source>
        <dbReference type="EMBL" id="ABM29048.1"/>
    </source>
</evidence>
<accession>A0A0H3A9R0</accession>
<dbReference type="InterPro" id="IPR050218">
    <property type="entry name" value="LptD"/>
</dbReference>
<reference evidence="5" key="1">
    <citation type="journal article" date="2009" name="Environ. Microbiol.">
        <title>Contribution of mobile genetic elements to Desulfovibrio vulgaris genome plasticity.</title>
        <authorList>
            <person name="Walker C.B."/>
            <person name="Stolyar S."/>
            <person name="Chivian D."/>
            <person name="Pinel N."/>
            <person name="Gabster J.A."/>
            <person name="Dehal P.S."/>
            <person name="He Z."/>
            <person name="Yang Z.K."/>
            <person name="Yen H.C."/>
            <person name="Zhou J."/>
            <person name="Wall J.D."/>
            <person name="Hazen T.C."/>
            <person name="Arkin A.P."/>
            <person name="Stahl D.A."/>
        </authorList>
    </citation>
    <scope>NUCLEOTIDE SEQUENCE [LARGE SCALE GENOMIC DNA]</scope>
    <source>
        <strain evidence="5">DP4</strain>
    </source>
</reference>
<feature type="signal peptide" evidence="1">
    <location>
        <begin position="1"/>
        <end position="25"/>
    </location>
</feature>
<dbReference type="Pfam" id="PF04453">
    <property type="entry name" value="LptD"/>
    <property type="match status" value="1"/>
</dbReference>
<sequence length="778" mass="90189" precursor="true">MTLGRKTRAVAAALMAFVCCCVAEATTPAPVLASASVLEMRTDDAETVTWHLTADNLSTLNESKILEATGQVALRRGNEFFKADYARYYSTTNWVYLKGNVEVFTGTETIRAEEAEFDLRSRTGWMQKGEIFMEGPHIYFTGERVTKKWGDYYTFEKAKVTSCPPDGEAWSMNAEQAVVEIDGYAQLFGATFDVADTSLAYSPYMILPAKRTRQTGLLMPEYGMSTRRGVYYNQPFYWAVDDRRDVTINEYWMEKRGFMHGVEYRSREASDTAMWMRFDWLDDLTTVKNDADDPIAKDGLVRTNSERFWLRGMTEGRLGDPDWRYKLDLDYVSDQNFLREFNSGMSGFGKSRSQLFELFGRDIRELDRNRISQGMVYREWDRATVALSARYEQDPSLGHGNKNYSADTTVQRLPQLDVFLHKGRAFEEMPLEIEAEAQTVYFHRRNGTQGGRTEIAPRVTLPMNSRYGSVIASMGWRQTMYNTERAKGLDGEPAPTGDYRSLPDYNVAAFTEVGRVWDLEDGALDPATEEVGTRHWKSVYHRVQPRIEYRNIANVDQDRNPYYDDSDRIGPRSELVYSVTNILTRKRGTVVPARDPDSEEEYQKVAYDYLDVIRWRLESGYDLREMDRNDDLEDYPRRPFMDMISDLRFGVFDWLSIYTRSDWSPYLGDFTRHDQGVTFTSQRWGYISTGYSYRPKLDEYNRKRAYTGNLATLTAAVNMWGPWSAAGHMYYDFVRQEGYERAFDLIYSNPCYKFILRYTYDVYDEGIEFLVELPGLTN</sequence>
<organism evidence="4 5">
    <name type="scientific">Nitratidesulfovibrio vulgaris (strain DP4)</name>
    <name type="common">Desulfovibrio vulgaris</name>
    <dbReference type="NCBI Taxonomy" id="391774"/>
    <lineage>
        <taxon>Bacteria</taxon>
        <taxon>Pseudomonadati</taxon>
        <taxon>Thermodesulfobacteriota</taxon>
        <taxon>Desulfovibrionia</taxon>
        <taxon>Desulfovibrionales</taxon>
        <taxon>Desulfovibrionaceae</taxon>
        <taxon>Nitratidesulfovibrio</taxon>
    </lineage>
</organism>
<evidence type="ECO:0000313" key="5">
    <source>
        <dbReference type="Proteomes" id="UP000009173"/>
    </source>
</evidence>
<dbReference type="Proteomes" id="UP000009173">
    <property type="component" value="Chromosome"/>
</dbReference>
<dbReference type="GO" id="GO:0015920">
    <property type="term" value="P:lipopolysaccharide transport"/>
    <property type="evidence" value="ECO:0007669"/>
    <property type="project" value="InterPro"/>
</dbReference>
<dbReference type="InterPro" id="IPR020889">
    <property type="entry name" value="LipoPS_assembly_LptD"/>
</dbReference>
<dbReference type="Gene3D" id="2.60.450.10">
    <property type="entry name" value="Lipopolysaccharide (LPS) transport protein A like domain"/>
    <property type="match status" value="1"/>
</dbReference>
<dbReference type="RefSeq" id="WP_011792614.1">
    <property type="nucleotide sequence ID" value="NC_008751.1"/>
</dbReference>
<feature type="domain" description="LPS-assembly protein LptD central" evidence="3">
    <location>
        <begin position="203"/>
        <end position="263"/>
    </location>
</feature>
<feature type="domain" description="LptD C-terminal" evidence="2">
    <location>
        <begin position="306"/>
        <end position="709"/>
    </location>
</feature>
<dbReference type="HAMAP" id="MF_01411">
    <property type="entry name" value="LPS_assembly_LptD"/>
    <property type="match status" value="1"/>
</dbReference>
<gene>
    <name evidence="4" type="ordered locus">Dvul_2032</name>
</gene>
<dbReference type="PANTHER" id="PTHR30189:SF1">
    <property type="entry name" value="LPS-ASSEMBLY PROTEIN LPTD"/>
    <property type="match status" value="1"/>
</dbReference>
<dbReference type="InterPro" id="IPR007543">
    <property type="entry name" value="LptD_C"/>
</dbReference>
<dbReference type="AlphaFoldDB" id="A0A0H3A9R0"/>
<dbReference type="GO" id="GO:1990351">
    <property type="term" value="C:transporter complex"/>
    <property type="evidence" value="ECO:0007669"/>
    <property type="project" value="TreeGrafter"/>
</dbReference>
<keyword evidence="1" id="KW-0732">Signal</keyword>
<dbReference type="GO" id="GO:0009279">
    <property type="term" value="C:cell outer membrane"/>
    <property type="evidence" value="ECO:0007669"/>
    <property type="project" value="InterPro"/>
</dbReference>
<proteinExistence type="inferred from homology"/>
<dbReference type="GO" id="GO:0043165">
    <property type="term" value="P:Gram-negative-bacterium-type cell outer membrane assembly"/>
    <property type="evidence" value="ECO:0007669"/>
    <property type="project" value="InterPro"/>
</dbReference>
<dbReference type="KEGG" id="dvl:Dvul_2032"/>
<name>A0A0H3A9R0_NITV4</name>
<dbReference type="EMBL" id="CP000527">
    <property type="protein sequence ID" value="ABM29048.1"/>
    <property type="molecule type" value="Genomic_DNA"/>
</dbReference>
<evidence type="ECO:0000259" key="3">
    <source>
        <dbReference type="Pfam" id="PF19838"/>
    </source>
</evidence>
<dbReference type="Pfam" id="PF19838">
    <property type="entry name" value="LptD_2"/>
    <property type="match status" value="1"/>
</dbReference>
<protein>
    <submittedName>
        <fullName evidence="4">Organic solvent tolerance protein</fullName>
    </submittedName>
</protein>
<evidence type="ECO:0000259" key="2">
    <source>
        <dbReference type="Pfam" id="PF04453"/>
    </source>
</evidence>
<dbReference type="InterPro" id="IPR045659">
    <property type="entry name" value="LptD_2"/>
</dbReference>
<feature type="chain" id="PRO_5039917420" evidence="1">
    <location>
        <begin position="26"/>
        <end position="778"/>
    </location>
</feature>
<dbReference type="PANTHER" id="PTHR30189">
    <property type="entry name" value="LPS-ASSEMBLY PROTEIN"/>
    <property type="match status" value="1"/>
</dbReference>